<dbReference type="OrthoDB" id="5329456at2"/>
<proteinExistence type="predicted"/>
<evidence type="ECO:0000313" key="3">
    <source>
        <dbReference type="Proteomes" id="UP000257067"/>
    </source>
</evidence>
<dbReference type="RefSeq" id="WP_104725164.1">
    <property type="nucleotide sequence ID" value="NZ_FZNE01000016.1"/>
</dbReference>
<sequence>MSALEKLISKIDALCQKIEDQKQTIKELEIQNELLEETLRKKEVELSDLLARQSSEDSKLEALFSRVEGALER</sequence>
<accession>A0A3D8IU86</accession>
<gene>
    <name evidence="2" type="ORF">CQA62_06595</name>
</gene>
<dbReference type="AlphaFoldDB" id="A0A3D8IU86"/>
<organism evidence="2 3">
    <name type="scientific">Helicobacter cholecystus</name>
    <dbReference type="NCBI Taxonomy" id="45498"/>
    <lineage>
        <taxon>Bacteria</taxon>
        <taxon>Pseudomonadati</taxon>
        <taxon>Campylobacterota</taxon>
        <taxon>Epsilonproteobacteria</taxon>
        <taxon>Campylobacterales</taxon>
        <taxon>Helicobacteraceae</taxon>
        <taxon>Helicobacter</taxon>
    </lineage>
</organism>
<dbReference type="EMBL" id="NXLU01000013">
    <property type="protein sequence ID" value="RDU68131.1"/>
    <property type="molecule type" value="Genomic_DNA"/>
</dbReference>
<name>A0A3D8IU86_9HELI</name>
<protein>
    <submittedName>
        <fullName evidence="2">Uncharacterized protein</fullName>
    </submittedName>
</protein>
<keyword evidence="3" id="KW-1185">Reference proteome</keyword>
<dbReference type="Proteomes" id="UP000257067">
    <property type="component" value="Unassembled WGS sequence"/>
</dbReference>
<evidence type="ECO:0000313" key="2">
    <source>
        <dbReference type="EMBL" id="RDU68131.1"/>
    </source>
</evidence>
<comment type="caution">
    <text evidence="2">The sequence shown here is derived from an EMBL/GenBank/DDBJ whole genome shotgun (WGS) entry which is preliminary data.</text>
</comment>
<feature type="coiled-coil region" evidence="1">
    <location>
        <begin position="1"/>
        <end position="52"/>
    </location>
</feature>
<keyword evidence="1" id="KW-0175">Coiled coil</keyword>
<evidence type="ECO:0000256" key="1">
    <source>
        <dbReference type="SAM" id="Coils"/>
    </source>
</evidence>
<reference evidence="2 3" key="1">
    <citation type="submission" date="2018-04" db="EMBL/GenBank/DDBJ databases">
        <title>Novel Campyloabacter and Helicobacter Species and Strains.</title>
        <authorList>
            <person name="Mannion A.J."/>
            <person name="Shen Z."/>
            <person name="Fox J.G."/>
        </authorList>
    </citation>
    <scope>NUCLEOTIDE SEQUENCE [LARGE SCALE GENOMIC DNA]</scope>
    <source>
        <strain evidence="2 3">ATCC 700242</strain>
    </source>
</reference>